<dbReference type="EMBL" id="JAURVH010001533">
    <property type="protein sequence ID" value="KAK5898489.1"/>
    <property type="molecule type" value="Genomic_DNA"/>
</dbReference>
<dbReference type="Proteomes" id="UP001331515">
    <property type="component" value="Unassembled WGS sequence"/>
</dbReference>
<sequence length="108" mass="12367">MRIGRERAVKRIMWSISDTERRVESRVRSGGREETRPSGAMSISPQIRERAPEGRLLFPKRSGETLVQLLGITERRGFESRGGNLMETKRSHMGDSARRHLTLSSIYL</sequence>
<feature type="compositionally biased region" description="Basic and acidic residues" evidence="1">
    <location>
        <begin position="25"/>
        <end position="36"/>
    </location>
</feature>
<reference evidence="2 3" key="1">
    <citation type="journal article" date="2023" name="Mol. Biol. Evol.">
        <title>Genomics of Secondarily Temperate Adaptation in the Only Non-Antarctic Icefish.</title>
        <authorList>
            <person name="Rivera-Colon A.G."/>
            <person name="Rayamajhi N."/>
            <person name="Minhas B.F."/>
            <person name="Madrigal G."/>
            <person name="Bilyk K.T."/>
            <person name="Yoon V."/>
            <person name="Hune M."/>
            <person name="Gregory S."/>
            <person name="Cheng C.H.C."/>
            <person name="Catchen J.M."/>
        </authorList>
    </citation>
    <scope>NUCLEOTIDE SEQUENCE [LARGE SCALE GENOMIC DNA]</scope>
    <source>
        <tissue evidence="2">White muscle</tissue>
    </source>
</reference>
<accession>A0AAN8H092</accession>
<comment type="caution">
    <text evidence="2">The sequence shown here is derived from an EMBL/GenBank/DDBJ whole genome shotgun (WGS) entry which is preliminary data.</text>
</comment>
<organism evidence="2 3">
    <name type="scientific">Champsocephalus gunnari</name>
    <name type="common">Mackerel icefish</name>
    <dbReference type="NCBI Taxonomy" id="52237"/>
    <lineage>
        <taxon>Eukaryota</taxon>
        <taxon>Metazoa</taxon>
        <taxon>Chordata</taxon>
        <taxon>Craniata</taxon>
        <taxon>Vertebrata</taxon>
        <taxon>Euteleostomi</taxon>
        <taxon>Actinopterygii</taxon>
        <taxon>Neopterygii</taxon>
        <taxon>Teleostei</taxon>
        <taxon>Neoteleostei</taxon>
        <taxon>Acanthomorphata</taxon>
        <taxon>Eupercaria</taxon>
        <taxon>Perciformes</taxon>
        <taxon>Notothenioidei</taxon>
        <taxon>Channichthyidae</taxon>
        <taxon>Champsocephalus</taxon>
    </lineage>
</organism>
<evidence type="ECO:0000313" key="2">
    <source>
        <dbReference type="EMBL" id="KAK5898489.1"/>
    </source>
</evidence>
<dbReference type="AlphaFoldDB" id="A0AAN8H092"/>
<protein>
    <submittedName>
        <fullName evidence="2">Uncharacterized protein</fullName>
    </submittedName>
</protein>
<evidence type="ECO:0000313" key="3">
    <source>
        <dbReference type="Proteomes" id="UP001331515"/>
    </source>
</evidence>
<keyword evidence="3" id="KW-1185">Reference proteome</keyword>
<gene>
    <name evidence="2" type="ORF">CgunFtcFv8_015903</name>
</gene>
<feature type="region of interest" description="Disordered" evidence="1">
    <location>
        <begin position="25"/>
        <end position="48"/>
    </location>
</feature>
<proteinExistence type="predicted"/>
<evidence type="ECO:0000256" key="1">
    <source>
        <dbReference type="SAM" id="MobiDB-lite"/>
    </source>
</evidence>
<name>A0AAN8H092_CHAGU</name>